<proteinExistence type="predicted"/>
<organism evidence="1 2">
    <name type="scientific">Quercus lobata</name>
    <name type="common">Valley oak</name>
    <dbReference type="NCBI Taxonomy" id="97700"/>
    <lineage>
        <taxon>Eukaryota</taxon>
        <taxon>Viridiplantae</taxon>
        <taxon>Streptophyta</taxon>
        <taxon>Embryophyta</taxon>
        <taxon>Tracheophyta</taxon>
        <taxon>Spermatophyta</taxon>
        <taxon>Magnoliopsida</taxon>
        <taxon>eudicotyledons</taxon>
        <taxon>Gunneridae</taxon>
        <taxon>Pentapetalae</taxon>
        <taxon>rosids</taxon>
        <taxon>fabids</taxon>
        <taxon>Fagales</taxon>
        <taxon>Fagaceae</taxon>
        <taxon>Quercus</taxon>
    </lineage>
</organism>
<sequence length="115" mass="13735">MKEDEEQSPQNWKIKMLYDGDSLLCMREVNMLRERNKHYVTIKFADISSDEYSPEENQGLDYKPVMGRIHVILSDGTVVTDVEVSIVQPVEYIRIMGERKHHQWVWKLQLRLFHD</sequence>
<reference evidence="1 2" key="1">
    <citation type="journal article" date="2016" name="G3 (Bethesda)">
        <title>First Draft Assembly and Annotation of the Genome of a California Endemic Oak Quercus lobata Nee (Fagaceae).</title>
        <authorList>
            <person name="Sork V.L."/>
            <person name="Fitz-Gibbon S.T."/>
            <person name="Puiu D."/>
            <person name="Crepeau M."/>
            <person name="Gugger P.F."/>
            <person name="Sherman R."/>
            <person name="Stevens K."/>
            <person name="Langley C.H."/>
            <person name="Pellegrini M."/>
            <person name="Salzberg S.L."/>
        </authorList>
    </citation>
    <scope>NUCLEOTIDE SEQUENCE [LARGE SCALE GENOMIC DNA]</scope>
    <source>
        <strain evidence="1 2">cv. SW786</strain>
    </source>
</reference>
<evidence type="ECO:0000313" key="2">
    <source>
        <dbReference type="Proteomes" id="UP000594261"/>
    </source>
</evidence>
<accession>A0A7N2RF02</accession>
<dbReference type="EnsemblPlants" id="QL12p034838:mrna">
    <property type="protein sequence ID" value="QL12p034838:mrna"/>
    <property type="gene ID" value="QL12p034838"/>
</dbReference>
<dbReference type="PANTHER" id="PTHR34290:SF2">
    <property type="entry name" value="OS04G0668800 PROTEIN"/>
    <property type="match status" value="1"/>
</dbReference>
<reference evidence="1" key="2">
    <citation type="submission" date="2021-01" db="UniProtKB">
        <authorList>
            <consortium name="EnsemblPlants"/>
        </authorList>
    </citation>
    <scope>IDENTIFICATION</scope>
</reference>
<dbReference type="Proteomes" id="UP000594261">
    <property type="component" value="Chromosome 12"/>
</dbReference>
<keyword evidence="2" id="KW-1185">Reference proteome</keyword>
<name>A0A7N2RF02_QUELO</name>
<dbReference type="InParanoid" id="A0A7N2RF02"/>
<dbReference type="InterPro" id="IPR044691">
    <property type="entry name" value="DCC1_Trx"/>
</dbReference>
<dbReference type="GO" id="GO:0015035">
    <property type="term" value="F:protein-disulfide reductase activity"/>
    <property type="evidence" value="ECO:0007669"/>
    <property type="project" value="InterPro"/>
</dbReference>
<dbReference type="Pfam" id="PF04134">
    <property type="entry name" value="DCC1-like"/>
    <property type="match status" value="1"/>
</dbReference>
<dbReference type="InterPro" id="IPR007263">
    <property type="entry name" value="DCC1-like"/>
</dbReference>
<dbReference type="PANTHER" id="PTHR34290">
    <property type="entry name" value="SI:CH73-390P7.2"/>
    <property type="match status" value="1"/>
</dbReference>
<dbReference type="EMBL" id="LRBV02000012">
    <property type="status" value="NOT_ANNOTATED_CDS"/>
    <property type="molecule type" value="Genomic_DNA"/>
</dbReference>
<dbReference type="Gramene" id="QL12p034838:mrna">
    <property type="protein sequence ID" value="QL12p034838:mrna"/>
    <property type="gene ID" value="QL12p034838"/>
</dbReference>
<evidence type="ECO:0000313" key="1">
    <source>
        <dbReference type="EnsemblPlants" id="QL12p034838:mrna"/>
    </source>
</evidence>
<protein>
    <submittedName>
        <fullName evidence="1">Uncharacterized protein</fullName>
    </submittedName>
</protein>
<dbReference type="AlphaFoldDB" id="A0A7N2RF02"/>